<dbReference type="Gene3D" id="3.20.20.150">
    <property type="entry name" value="Divalent-metal-dependent TIM barrel enzymes"/>
    <property type="match status" value="1"/>
</dbReference>
<name>A0A382GGG4_9ZZZZ</name>
<protein>
    <recommendedName>
        <fullName evidence="2">Xylose isomerase-like TIM barrel domain-containing protein</fullName>
    </recommendedName>
</protein>
<accession>A0A382GGG4</accession>
<dbReference type="Pfam" id="PF03786">
    <property type="entry name" value="UxuA"/>
    <property type="match status" value="1"/>
</dbReference>
<evidence type="ECO:0000313" key="1">
    <source>
        <dbReference type="EMBL" id="SVB73942.1"/>
    </source>
</evidence>
<dbReference type="GO" id="GO:0006064">
    <property type="term" value="P:glucuronate catabolic process"/>
    <property type="evidence" value="ECO:0007669"/>
    <property type="project" value="InterPro"/>
</dbReference>
<dbReference type="AlphaFoldDB" id="A0A382GGG4"/>
<dbReference type="EMBL" id="UINC01055269">
    <property type="protein sequence ID" value="SVB73942.1"/>
    <property type="molecule type" value="Genomic_DNA"/>
</dbReference>
<feature type="non-terminal residue" evidence="1">
    <location>
        <position position="96"/>
    </location>
</feature>
<sequence>MKVGFNMGVDPVDYKAASVDEDDLKFAAQMGATHVVLQSYADSGIVKGDARWEYDDLVQLRHKVESAGLVLEALENVPLKFYDQVMLGGPDRDRQI</sequence>
<feature type="non-terminal residue" evidence="1">
    <location>
        <position position="1"/>
    </location>
</feature>
<organism evidence="1">
    <name type="scientific">marine metagenome</name>
    <dbReference type="NCBI Taxonomy" id="408172"/>
    <lineage>
        <taxon>unclassified sequences</taxon>
        <taxon>metagenomes</taxon>
        <taxon>ecological metagenomes</taxon>
    </lineage>
</organism>
<gene>
    <name evidence="1" type="ORF">METZ01_LOCUS226796</name>
</gene>
<proteinExistence type="predicted"/>
<evidence type="ECO:0008006" key="2">
    <source>
        <dbReference type="Google" id="ProtNLM"/>
    </source>
</evidence>
<reference evidence="1" key="1">
    <citation type="submission" date="2018-05" db="EMBL/GenBank/DDBJ databases">
        <authorList>
            <person name="Lanie J.A."/>
            <person name="Ng W.-L."/>
            <person name="Kazmierczak K.M."/>
            <person name="Andrzejewski T.M."/>
            <person name="Davidsen T.M."/>
            <person name="Wayne K.J."/>
            <person name="Tettelin H."/>
            <person name="Glass J.I."/>
            <person name="Rusch D."/>
            <person name="Podicherti R."/>
            <person name="Tsui H.-C.T."/>
            <person name="Winkler M.E."/>
        </authorList>
    </citation>
    <scope>NUCLEOTIDE SEQUENCE</scope>
</reference>
<dbReference type="InterPro" id="IPR004628">
    <property type="entry name" value="Man_deHydtase"/>
</dbReference>
<dbReference type="GO" id="GO:0008927">
    <property type="term" value="F:mannonate dehydratase activity"/>
    <property type="evidence" value="ECO:0007669"/>
    <property type="project" value="InterPro"/>
</dbReference>